<name>I8HZB9_9GAMM</name>
<feature type="signal peptide" evidence="7">
    <location>
        <begin position="1"/>
        <end position="20"/>
    </location>
</feature>
<dbReference type="RefSeq" id="WP_007185451.1">
    <property type="nucleotide sequence ID" value="NZ_AKGD01000002.1"/>
</dbReference>
<dbReference type="Proteomes" id="UP000003704">
    <property type="component" value="Unassembled WGS sequence"/>
</dbReference>
<keyword evidence="2" id="KW-0479">Metal-binding</keyword>
<dbReference type="PANTHER" id="PTHR22726">
    <property type="entry name" value="METALLOENDOPEPTIDASE OMA1"/>
    <property type="match status" value="1"/>
</dbReference>
<dbReference type="Gene3D" id="3.30.2010.10">
    <property type="entry name" value="Metalloproteases ('zincins'), catalytic domain"/>
    <property type="match status" value="1"/>
</dbReference>
<evidence type="ECO:0000313" key="10">
    <source>
        <dbReference type="Proteomes" id="UP000003704"/>
    </source>
</evidence>
<keyword evidence="3 6" id="KW-0378">Hydrolase</keyword>
<dbReference type="InterPro" id="IPR051156">
    <property type="entry name" value="Mito/Outer_Membr_Metalloprot"/>
</dbReference>
<keyword evidence="7" id="KW-0732">Signal</keyword>
<keyword evidence="4 6" id="KW-0862">Zinc</keyword>
<comment type="cofactor">
    <cofactor evidence="6">
        <name>Zn(2+)</name>
        <dbReference type="ChEBI" id="CHEBI:29105"/>
    </cofactor>
    <text evidence="6">Binds 1 zinc ion per subunit.</text>
</comment>
<dbReference type="Pfam" id="PF01435">
    <property type="entry name" value="Peptidase_M48"/>
    <property type="match status" value="1"/>
</dbReference>
<comment type="caution">
    <text evidence="9">The sequence shown here is derived from an EMBL/GenBank/DDBJ whole genome shotgun (WGS) entry which is preliminary data.</text>
</comment>
<dbReference type="PROSITE" id="PS51257">
    <property type="entry name" value="PROKAR_LIPOPROTEIN"/>
    <property type="match status" value="1"/>
</dbReference>
<dbReference type="CDD" id="cd07331">
    <property type="entry name" value="M48C_Oma1_like"/>
    <property type="match status" value="1"/>
</dbReference>
<dbReference type="InterPro" id="IPR001915">
    <property type="entry name" value="Peptidase_M48"/>
</dbReference>
<evidence type="ECO:0000256" key="1">
    <source>
        <dbReference type="ARBA" id="ARBA00022670"/>
    </source>
</evidence>
<evidence type="ECO:0000313" key="9">
    <source>
        <dbReference type="EMBL" id="EIT68926.1"/>
    </source>
</evidence>
<dbReference type="STRING" id="1172194.WQQ_25080"/>
<evidence type="ECO:0000256" key="2">
    <source>
        <dbReference type="ARBA" id="ARBA00022723"/>
    </source>
</evidence>
<evidence type="ECO:0000256" key="7">
    <source>
        <dbReference type="SAM" id="SignalP"/>
    </source>
</evidence>
<gene>
    <name evidence="9" type="ORF">WQQ_25080</name>
</gene>
<dbReference type="GO" id="GO:0046872">
    <property type="term" value="F:metal ion binding"/>
    <property type="evidence" value="ECO:0007669"/>
    <property type="project" value="UniProtKB-KW"/>
</dbReference>
<accession>I8HZB9</accession>
<comment type="similarity">
    <text evidence="6">Belongs to the peptidase M48 family.</text>
</comment>
<keyword evidence="5 6" id="KW-0482">Metalloprotease</keyword>
<dbReference type="OrthoDB" id="9810445at2"/>
<evidence type="ECO:0000259" key="8">
    <source>
        <dbReference type="Pfam" id="PF01435"/>
    </source>
</evidence>
<feature type="domain" description="Peptidase M48" evidence="8">
    <location>
        <begin position="71"/>
        <end position="241"/>
    </location>
</feature>
<keyword evidence="1 6" id="KW-0645">Protease</keyword>
<dbReference type="GO" id="GO:0016020">
    <property type="term" value="C:membrane"/>
    <property type="evidence" value="ECO:0007669"/>
    <property type="project" value="TreeGrafter"/>
</dbReference>
<proteinExistence type="inferred from homology"/>
<dbReference type="PANTHER" id="PTHR22726:SF24">
    <property type="entry name" value="M48 FAMILY METALLOPEPTIDASE"/>
    <property type="match status" value="1"/>
</dbReference>
<feature type="chain" id="PRO_5003713436" evidence="7">
    <location>
        <begin position="21"/>
        <end position="262"/>
    </location>
</feature>
<dbReference type="AlphaFoldDB" id="I8HZB9"/>
<sequence length="262" mass="27760">MTRTQLAISLAVAASLVACATSPLGRHQLKLVSDSEVSKMGIQSFAELKQKTPATKDTATSAYVQCVSNAITRVIPSMNWQVPVPASWEVVTFQSDDVNAFALPGGKIGVYTGLLKVATTQDQLAAVIGHEVSHVLAGHSAERVSSNAVGSLGTAVASAYSGIDAKTLSGVTQTLFLLPYSRSHESEADLLGMDLMAKAGFDPSASIALWQNMSKLGGQKPAQIMSTHPSNETRIHDLSKRLPQDEPVYQQARASGVRPNCR</sequence>
<evidence type="ECO:0000256" key="3">
    <source>
        <dbReference type="ARBA" id="ARBA00022801"/>
    </source>
</evidence>
<protein>
    <submittedName>
        <fullName evidence="9">Peptidase M48 Ste24p</fullName>
    </submittedName>
</protein>
<dbReference type="GO" id="GO:0004222">
    <property type="term" value="F:metalloendopeptidase activity"/>
    <property type="evidence" value="ECO:0007669"/>
    <property type="project" value="InterPro"/>
</dbReference>
<evidence type="ECO:0000256" key="4">
    <source>
        <dbReference type="ARBA" id="ARBA00022833"/>
    </source>
</evidence>
<dbReference type="PATRIC" id="fig|1172194.4.peg.2423"/>
<evidence type="ECO:0000256" key="6">
    <source>
        <dbReference type="RuleBase" id="RU003983"/>
    </source>
</evidence>
<keyword evidence="10" id="KW-1185">Reference proteome</keyword>
<dbReference type="EMBL" id="AKGD01000002">
    <property type="protein sequence ID" value="EIT68926.1"/>
    <property type="molecule type" value="Genomic_DNA"/>
</dbReference>
<dbReference type="GO" id="GO:0051603">
    <property type="term" value="P:proteolysis involved in protein catabolic process"/>
    <property type="evidence" value="ECO:0007669"/>
    <property type="project" value="TreeGrafter"/>
</dbReference>
<reference evidence="9 10" key="1">
    <citation type="journal article" date="2012" name="J. Bacteriol.">
        <title>Genome Sequence of n-Alkane-Degrading Hydrocarboniphaga effusa Strain AP103T (ATCC BAA-332T).</title>
        <authorList>
            <person name="Chang H.K."/>
            <person name="Zylstra G.J."/>
            <person name="Chae J.C."/>
        </authorList>
    </citation>
    <scope>NUCLEOTIDE SEQUENCE [LARGE SCALE GENOMIC DNA]</scope>
    <source>
        <strain evidence="9 10">AP103</strain>
    </source>
</reference>
<organism evidence="9 10">
    <name type="scientific">Hydrocarboniphaga effusa AP103</name>
    <dbReference type="NCBI Taxonomy" id="1172194"/>
    <lineage>
        <taxon>Bacteria</taxon>
        <taxon>Pseudomonadati</taxon>
        <taxon>Pseudomonadota</taxon>
        <taxon>Gammaproteobacteria</taxon>
        <taxon>Nevskiales</taxon>
        <taxon>Nevskiaceae</taxon>
        <taxon>Hydrocarboniphaga</taxon>
    </lineage>
</organism>
<evidence type="ECO:0000256" key="5">
    <source>
        <dbReference type="ARBA" id="ARBA00023049"/>
    </source>
</evidence>